<organism evidence="3">
    <name type="scientific">uncultured Mycobacterium sp</name>
    <dbReference type="NCBI Taxonomy" id="171292"/>
    <lineage>
        <taxon>Bacteria</taxon>
        <taxon>Bacillati</taxon>
        <taxon>Actinomycetota</taxon>
        <taxon>Actinomycetes</taxon>
        <taxon>Mycobacteriales</taxon>
        <taxon>Mycobacteriaceae</taxon>
        <taxon>Mycobacterium</taxon>
        <taxon>environmental samples</taxon>
    </lineage>
</organism>
<feature type="domain" description="Erythromycin biosynthesis protein CIII-like C-terminal" evidence="1">
    <location>
        <begin position="295"/>
        <end position="404"/>
    </location>
</feature>
<dbReference type="AlphaFoldDB" id="A0A1Y5PAI0"/>
<dbReference type="InterPro" id="IPR010610">
    <property type="entry name" value="EryCIII-like_C"/>
</dbReference>
<dbReference type="SUPFAM" id="SSF53756">
    <property type="entry name" value="UDP-Glycosyltransferase/glycogen phosphorylase"/>
    <property type="match status" value="1"/>
</dbReference>
<reference evidence="3" key="1">
    <citation type="submission" date="2016-03" db="EMBL/GenBank/DDBJ databases">
        <authorList>
            <person name="Ploux O."/>
        </authorList>
    </citation>
    <scope>NUCLEOTIDE SEQUENCE</scope>
    <source>
        <strain evidence="3">UC10</strain>
    </source>
</reference>
<dbReference type="GO" id="GO:0016758">
    <property type="term" value="F:hexosyltransferase activity"/>
    <property type="evidence" value="ECO:0007669"/>
    <property type="project" value="UniProtKB-ARBA"/>
</dbReference>
<dbReference type="GO" id="GO:0008194">
    <property type="term" value="F:UDP-glycosyltransferase activity"/>
    <property type="evidence" value="ECO:0007669"/>
    <property type="project" value="InterPro"/>
</dbReference>
<evidence type="ECO:0000313" key="2">
    <source>
        <dbReference type="EMBL" id="SBS75568.1"/>
    </source>
</evidence>
<keyword evidence="3" id="KW-0328">Glycosyltransferase</keyword>
<dbReference type="FunFam" id="3.40.50.2000:FF:000009">
    <property type="entry name" value="Sterol 3-beta-glucosyltransferase UGT80A2"/>
    <property type="match status" value="1"/>
</dbReference>
<dbReference type="EMBL" id="FLQS01000017">
    <property type="protein sequence ID" value="SBS75568.1"/>
    <property type="molecule type" value="Genomic_DNA"/>
</dbReference>
<dbReference type="InterPro" id="IPR002213">
    <property type="entry name" value="UDP_glucos_trans"/>
</dbReference>
<dbReference type="EC" id="2.4.-.-" evidence="3"/>
<dbReference type="PANTHER" id="PTHR48050:SF13">
    <property type="entry name" value="STEROL 3-BETA-GLUCOSYLTRANSFERASE UGT80A2"/>
    <property type="match status" value="1"/>
</dbReference>
<evidence type="ECO:0000259" key="1">
    <source>
        <dbReference type="Pfam" id="PF06722"/>
    </source>
</evidence>
<dbReference type="PANTHER" id="PTHR48050">
    <property type="entry name" value="STEROL 3-BETA-GLUCOSYLTRANSFERASE"/>
    <property type="match status" value="1"/>
</dbReference>
<keyword evidence="3" id="KW-0808">Transferase</keyword>
<proteinExistence type="predicted"/>
<dbReference type="GO" id="GO:0017000">
    <property type="term" value="P:antibiotic biosynthetic process"/>
    <property type="evidence" value="ECO:0007669"/>
    <property type="project" value="UniProtKB-ARBA"/>
</dbReference>
<dbReference type="InterPro" id="IPR050426">
    <property type="entry name" value="Glycosyltransferase_28"/>
</dbReference>
<gene>
    <name evidence="2" type="ORF">MHPYR_240028</name>
    <name evidence="3" type="ORF">MHPYR_260029</name>
</gene>
<evidence type="ECO:0000313" key="3">
    <source>
        <dbReference type="EMBL" id="SBS75702.1"/>
    </source>
</evidence>
<dbReference type="CDD" id="cd03784">
    <property type="entry name" value="GT1_Gtf-like"/>
    <property type="match status" value="1"/>
</dbReference>
<dbReference type="EMBL" id="FLQS01000019">
    <property type="protein sequence ID" value="SBS75702.1"/>
    <property type="molecule type" value="Genomic_DNA"/>
</dbReference>
<dbReference type="Pfam" id="PF06722">
    <property type="entry name" value="EryCIII-like_C"/>
    <property type="match status" value="1"/>
</dbReference>
<sequence>MKFVLASYGGRGDIEPSVVVGRELLRRGHDVQIAVPPNLVGFAEAAGLSAVSYGLDSRAIADLQRKYWTCFFRTPWKLKELGALGREIGEFVTQCWGTADNATLTALADGADLLIAGLGFEQLTANVAEYYDIPLATLQFYPVRANSQLLRFLPACLGRRAMTAYERMSWSGPVKDIEDAQRRELGLPKATTPWPQRIAERGSLEIQGYDEVYFPGLSAEWAKFGHPRPFVGTLTLDSPTEADQPVLSWISEGTAPIFFGFGTIPIGSTADTFAMISAACAQLGERALVGCGGTDFSSVPHSDHVKVVREMNYGAVFPSCRAVVHHGGAGTTAAGLRAGAPTLILWTFPDQPFFGSAVKRLKVGTARRFSTTTEKTLVADLRKILDPQYRTRAREIAHNITAPAVSTTAAADQIENFAQLRQRRRTS</sequence>
<protein>
    <submittedName>
        <fullName evidence="3">Putative enzyme</fullName>
        <ecNumber evidence="3">2.4.-.-</ecNumber>
    </submittedName>
</protein>
<accession>A0A1Y5PAI0</accession>
<name>A0A1Y5PAI0_9MYCO</name>
<dbReference type="Gene3D" id="3.40.50.2000">
    <property type="entry name" value="Glycogen Phosphorylase B"/>
    <property type="match status" value="2"/>
</dbReference>